<dbReference type="PANTHER" id="PTHR35936">
    <property type="entry name" value="MEMBRANE-BOUND LYTIC MUREIN TRANSGLYCOSYLASE F"/>
    <property type="match status" value="1"/>
</dbReference>
<accession>A0ABU9DTN8</accession>
<feature type="signal peptide" evidence="2">
    <location>
        <begin position="1"/>
        <end position="24"/>
    </location>
</feature>
<evidence type="ECO:0000256" key="2">
    <source>
        <dbReference type="SAM" id="SignalP"/>
    </source>
</evidence>
<gene>
    <name evidence="4" type="ORF">WMW72_30545</name>
</gene>
<dbReference type="RefSeq" id="WP_341419371.1">
    <property type="nucleotide sequence ID" value="NZ_JBBPCC010000027.1"/>
</dbReference>
<dbReference type="EMBL" id="JBBPCC010000027">
    <property type="protein sequence ID" value="MEK8132247.1"/>
    <property type="molecule type" value="Genomic_DNA"/>
</dbReference>
<feature type="domain" description="Solute-binding protein family 3/N-terminal" evidence="3">
    <location>
        <begin position="35"/>
        <end position="262"/>
    </location>
</feature>
<evidence type="ECO:0000256" key="1">
    <source>
        <dbReference type="ARBA" id="ARBA00022729"/>
    </source>
</evidence>
<sequence length="266" mass="29642">MKKWNWILFILVFVLISGCSSATGAGNSGSKSKKTIVVGTVDSWNPYGFLDKDGKPTGFEVEVFKEIGKLLPEYEVRFELMQFENLYVSLDSGKISTIALQAERNAETEKKYLFTDEAYSVLQTKLIVLESNNSINSFADAQGKTVLVAAGSGDAKFLEKYNEQHKDKPIKLEYVSDPSTVVKSLVDKRADAFVRGDTAVITYGDAYGVKLKAVGEPIQNRKSYYPLAKDQAQLKKDLDGALHTLRENGKLKELSVKWLKNDYSPK</sequence>
<dbReference type="Proteomes" id="UP001469365">
    <property type="component" value="Unassembled WGS sequence"/>
</dbReference>
<dbReference type="InterPro" id="IPR001638">
    <property type="entry name" value="Solute-binding_3/MltF_N"/>
</dbReference>
<keyword evidence="5" id="KW-1185">Reference proteome</keyword>
<evidence type="ECO:0000259" key="3">
    <source>
        <dbReference type="SMART" id="SM00062"/>
    </source>
</evidence>
<feature type="chain" id="PRO_5047024755" evidence="2">
    <location>
        <begin position="25"/>
        <end position="266"/>
    </location>
</feature>
<dbReference type="SMART" id="SM00062">
    <property type="entry name" value="PBPb"/>
    <property type="match status" value="1"/>
</dbReference>
<evidence type="ECO:0000313" key="4">
    <source>
        <dbReference type="EMBL" id="MEK8132247.1"/>
    </source>
</evidence>
<dbReference type="Gene3D" id="3.40.190.10">
    <property type="entry name" value="Periplasmic binding protein-like II"/>
    <property type="match status" value="2"/>
</dbReference>
<evidence type="ECO:0000313" key="5">
    <source>
        <dbReference type="Proteomes" id="UP001469365"/>
    </source>
</evidence>
<proteinExistence type="predicted"/>
<comment type="caution">
    <text evidence="4">The sequence shown here is derived from an EMBL/GenBank/DDBJ whole genome shotgun (WGS) entry which is preliminary data.</text>
</comment>
<dbReference type="SUPFAM" id="SSF53850">
    <property type="entry name" value="Periplasmic binding protein-like II"/>
    <property type="match status" value="1"/>
</dbReference>
<dbReference type="Pfam" id="PF00497">
    <property type="entry name" value="SBP_bac_3"/>
    <property type="match status" value="1"/>
</dbReference>
<reference evidence="4 5" key="1">
    <citation type="submission" date="2024-04" db="EMBL/GenBank/DDBJ databases">
        <title>draft genome sequnece of Paenibacillus filicis.</title>
        <authorList>
            <person name="Kim D.-U."/>
        </authorList>
    </citation>
    <scope>NUCLEOTIDE SEQUENCE [LARGE SCALE GENOMIC DNA]</scope>
    <source>
        <strain evidence="4 5">KACC14197</strain>
    </source>
</reference>
<organism evidence="4 5">
    <name type="scientific">Paenibacillus filicis</name>
    <dbReference type="NCBI Taxonomy" id="669464"/>
    <lineage>
        <taxon>Bacteria</taxon>
        <taxon>Bacillati</taxon>
        <taxon>Bacillota</taxon>
        <taxon>Bacilli</taxon>
        <taxon>Bacillales</taxon>
        <taxon>Paenibacillaceae</taxon>
        <taxon>Paenibacillus</taxon>
    </lineage>
</organism>
<dbReference type="PANTHER" id="PTHR35936:SF18">
    <property type="entry name" value="L-CYSTINE-BINDING PROTEIN TCYJ"/>
    <property type="match status" value="1"/>
</dbReference>
<protein>
    <submittedName>
        <fullName evidence="4">Transporter substrate-binding domain-containing protein</fullName>
    </submittedName>
</protein>
<keyword evidence="1 2" id="KW-0732">Signal</keyword>
<dbReference type="PROSITE" id="PS51257">
    <property type="entry name" value="PROKAR_LIPOPROTEIN"/>
    <property type="match status" value="1"/>
</dbReference>
<name>A0ABU9DTN8_9BACL</name>